<dbReference type="Pfam" id="PF02976">
    <property type="entry name" value="MutH"/>
    <property type="match status" value="1"/>
</dbReference>
<dbReference type="GO" id="GO:0003677">
    <property type="term" value="F:DNA binding"/>
    <property type="evidence" value="ECO:0007669"/>
    <property type="project" value="InterPro"/>
</dbReference>
<name>A0A2X3CRX3_KLEPN</name>
<dbReference type="AlphaFoldDB" id="A0A2X3CRX3"/>
<dbReference type="EMBL" id="UAWN01000012">
    <property type="protein sequence ID" value="SQC15211.1"/>
    <property type="molecule type" value="Genomic_DNA"/>
</dbReference>
<sequence>MDPVEGERTIPLAARRVGAPLLWSPDEDEERQLRMDWEELMDLICSR</sequence>
<evidence type="ECO:0000256" key="1">
    <source>
        <dbReference type="ARBA" id="ARBA00022722"/>
    </source>
</evidence>
<evidence type="ECO:0000256" key="2">
    <source>
        <dbReference type="ARBA" id="ARBA00022759"/>
    </source>
</evidence>
<dbReference type="GO" id="GO:0016787">
    <property type="term" value="F:hydrolase activity"/>
    <property type="evidence" value="ECO:0007669"/>
    <property type="project" value="UniProtKB-KW"/>
</dbReference>
<keyword evidence="1" id="KW-0540">Nuclease</keyword>
<dbReference type="Proteomes" id="UP000251088">
    <property type="component" value="Unassembled WGS sequence"/>
</dbReference>
<protein>
    <submittedName>
        <fullName evidence="5">DNA mismatch repair endonuclease MutH</fullName>
    </submittedName>
</protein>
<evidence type="ECO:0000259" key="4">
    <source>
        <dbReference type="Pfam" id="PF02976"/>
    </source>
</evidence>
<dbReference type="Gene3D" id="3.40.600.10">
    <property type="entry name" value="DNA mismatch repair MutH/Restriction endonuclease, type II"/>
    <property type="match status" value="1"/>
</dbReference>
<dbReference type="SUPFAM" id="SSF52980">
    <property type="entry name" value="Restriction endonuclease-like"/>
    <property type="match status" value="1"/>
</dbReference>
<keyword evidence="3" id="KW-0378">Hydrolase</keyword>
<evidence type="ECO:0000313" key="5">
    <source>
        <dbReference type="EMBL" id="SQC15211.1"/>
    </source>
</evidence>
<organism evidence="5 6">
    <name type="scientific">Klebsiella pneumoniae</name>
    <dbReference type="NCBI Taxonomy" id="573"/>
    <lineage>
        <taxon>Bacteria</taxon>
        <taxon>Pseudomonadati</taxon>
        <taxon>Pseudomonadota</taxon>
        <taxon>Gammaproteobacteria</taxon>
        <taxon>Enterobacterales</taxon>
        <taxon>Enterobacteriaceae</taxon>
        <taxon>Klebsiella/Raoultella group</taxon>
        <taxon>Klebsiella</taxon>
        <taxon>Klebsiella pneumoniae complex</taxon>
    </lineage>
</organism>
<accession>A0A2X3CRX3</accession>
<dbReference type="InterPro" id="IPR037057">
    <property type="entry name" value="DNA_rep_MutH/T2_RE_sf"/>
</dbReference>
<proteinExistence type="predicted"/>
<keyword evidence="2 5" id="KW-0255">Endonuclease</keyword>
<evidence type="ECO:0000256" key="3">
    <source>
        <dbReference type="ARBA" id="ARBA00022801"/>
    </source>
</evidence>
<dbReference type="InterPro" id="IPR011335">
    <property type="entry name" value="Restrct_endonuc-II-like"/>
</dbReference>
<dbReference type="InterPro" id="IPR011337">
    <property type="entry name" value="DNA_rep_MutH/RE_typeII_Sau3AI"/>
</dbReference>
<evidence type="ECO:0000313" key="6">
    <source>
        <dbReference type="Proteomes" id="UP000251088"/>
    </source>
</evidence>
<dbReference type="GO" id="GO:0004519">
    <property type="term" value="F:endonuclease activity"/>
    <property type="evidence" value="ECO:0007669"/>
    <property type="project" value="UniProtKB-KW"/>
</dbReference>
<reference evidence="5 6" key="1">
    <citation type="submission" date="2018-06" db="EMBL/GenBank/DDBJ databases">
        <authorList>
            <consortium name="Pathogen Informatics"/>
            <person name="Doyle S."/>
        </authorList>
    </citation>
    <scope>NUCLEOTIDE SEQUENCE [LARGE SCALE GENOMIC DNA]</scope>
    <source>
        <strain evidence="5 6">NCTC9128</strain>
    </source>
</reference>
<gene>
    <name evidence="5" type="primary">mutH_2</name>
    <name evidence="5" type="ORF">NCTC9128_03318</name>
</gene>
<feature type="domain" description="DNA mismatch repair MutH/Type II restriction enzyme Sau3AI" evidence="4">
    <location>
        <begin position="3"/>
        <end position="36"/>
    </location>
</feature>